<evidence type="ECO:0000256" key="9">
    <source>
        <dbReference type="ARBA" id="ARBA00022967"/>
    </source>
</evidence>
<evidence type="ECO:0000256" key="4">
    <source>
        <dbReference type="ARBA" id="ARBA00022475"/>
    </source>
</evidence>
<dbReference type="InterPro" id="IPR014001">
    <property type="entry name" value="Helicase_ATP-bd"/>
</dbReference>
<dbReference type="GO" id="GO:0031522">
    <property type="term" value="C:cell envelope Sec protein transport complex"/>
    <property type="evidence" value="ECO:0007669"/>
    <property type="project" value="TreeGrafter"/>
</dbReference>
<dbReference type="SUPFAM" id="SSF81767">
    <property type="entry name" value="Pre-protein crosslinking domain of SecA"/>
    <property type="match status" value="1"/>
</dbReference>
<evidence type="ECO:0000313" key="18">
    <source>
        <dbReference type="Proteomes" id="UP001139011"/>
    </source>
</evidence>
<evidence type="ECO:0000259" key="14">
    <source>
        <dbReference type="PROSITE" id="PS51192"/>
    </source>
</evidence>
<evidence type="ECO:0000256" key="2">
    <source>
        <dbReference type="ARBA" id="ARBA00007650"/>
    </source>
</evidence>
<feature type="binding site" evidence="12">
    <location>
        <begin position="104"/>
        <end position="108"/>
    </location>
    <ligand>
        <name>ATP</name>
        <dbReference type="ChEBI" id="CHEBI:30616"/>
    </ligand>
</feature>
<evidence type="ECO:0000256" key="11">
    <source>
        <dbReference type="ARBA" id="ARBA00023136"/>
    </source>
</evidence>
<dbReference type="NCBIfam" id="NF006630">
    <property type="entry name" value="PRK09200.1"/>
    <property type="match status" value="1"/>
</dbReference>
<feature type="binding site" evidence="12">
    <location>
        <position position="493"/>
    </location>
    <ligand>
        <name>ATP</name>
        <dbReference type="ChEBI" id="CHEBI:30616"/>
    </ligand>
</feature>
<keyword evidence="8 12" id="KW-0653">Protein transport</keyword>
<dbReference type="InterPro" id="IPR011116">
    <property type="entry name" value="SecA_Wing/Scaffold"/>
</dbReference>
<comment type="subunit">
    <text evidence="12">Monomer and homodimer. Part of the essential Sec protein translocation apparatus which comprises SecA, SecYEG and auxiliary proteins SecDF. Other proteins may also be involved.</text>
</comment>
<comment type="subcellular location">
    <subcellularLocation>
        <location evidence="12">Cell membrane</location>
        <topology evidence="12">Peripheral membrane protein</topology>
        <orientation evidence="12">Cytoplasmic side</orientation>
    </subcellularLocation>
    <subcellularLocation>
        <location evidence="12">Cytoplasm</location>
    </subcellularLocation>
    <subcellularLocation>
        <location evidence="1">Membrane</location>
        <topology evidence="1">Peripheral membrane protein</topology>
    </subcellularLocation>
    <text evidence="12">Distribution is 50-50.</text>
</comment>
<feature type="domain" description="SecA family profile" evidence="16">
    <location>
        <begin position="2"/>
        <end position="571"/>
    </location>
</feature>
<dbReference type="SUPFAM" id="SSF81886">
    <property type="entry name" value="Helical scaffold and wing domains of SecA"/>
    <property type="match status" value="1"/>
</dbReference>
<dbReference type="CDD" id="cd17928">
    <property type="entry name" value="DEXDc_SecA"/>
    <property type="match status" value="1"/>
</dbReference>
<dbReference type="InterPro" id="IPR001650">
    <property type="entry name" value="Helicase_C-like"/>
</dbReference>
<evidence type="ECO:0000256" key="6">
    <source>
        <dbReference type="ARBA" id="ARBA00022741"/>
    </source>
</evidence>
<reference evidence="17" key="1">
    <citation type="submission" date="2021-09" db="EMBL/GenBank/DDBJ databases">
        <title>Genome analysis of Fictibacillus sp. KIGAM418 isolated from marine sediment.</title>
        <authorList>
            <person name="Seo M.-J."/>
            <person name="Cho E.-S."/>
            <person name="Hwang C.Y."/>
        </authorList>
    </citation>
    <scope>NUCLEOTIDE SEQUENCE</scope>
    <source>
        <strain evidence="17">KIGAM418</strain>
    </source>
</reference>
<dbReference type="GO" id="GO:0006605">
    <property type="term" value="P:protein targeting"/>
    <property type="evidence" value="ECO:0007669"/>
    <property type="project" value="UniProtKB-UniRule"/>
</dbReference>
<evidence type="ECO:0000256" key="1">
    <source>
        <dbReference type="ARBA" id="ARBA00004170"/>
    </source>
</evidence>
<evidence type="ECO:0000259" key="16">
    <source>
        <dbReference type="PROSITE" id="PS51196"/>
    </source>
</evidence>
<dbReference type="InterPro" id="IPR011130">
    <property type="entry name" value="SecA_preprotein_X-link_dom"/>
</dbReference>
<comment type="catalytic activity">
    <reaction evidence="12">
        <text>ATP + H2O + cellular proteinSide 1 = ADP + phosphate + cellular proteinSide 2.</text>
        <dbReference type="EC" id="7.4.2.8"/>
    </reaction>
</comment>
<dbReference type="SMART" id="SM00490">
    <property type="entry name" value="HELICc"/>
    <property type="match status" value="1"/>
</dbReference>
<proteinExistence type="inferred from homology"/>
<keyword evidence="3 12" id="KW-0813">Transport</keyword>
<protein>
    <recommendedName>
        <fullName evidence="12 13">Protein translocase subunit SecA</fullName>
        <ecNumber evidence="12">7.4.2.8</ecNumber>
    </recommendedName>
</protein>
<sequence length="792" mass="90549">MLGIVKKVMEGYSSTDVKRLNKQVQQINELEAQISLLSDEELQQKTPYFKELLNSGKTLEDIKLEAFAVVREAGKRILGQRHYDVQLLGGLVLHEGSIAEMQTGEGKTLVASLPSYLNALEGKGVHVITVNEYLASRDFETIGKIHRFLGLEVGLNTSQISKEEKQRAYAADITYGTGNEFGFDYLRDHMVLHSSEKVQRPLQYAIVDEIDSILIDEARTPLIIANKSQLSADLFYITNQIVSMFKRDDHYELVADTKQLFLTEKGVQTIERSFGISNLFDEEHQLLFHFVLQSLRAHAVMKRDVDYIVRDGEVMLVDSFTGRVMEGRSYSDGLQQAIEAKEGLEIKDENETQATITIQNYFRIYSKLSGMTGTASTEKQEFYNTYHLNVVEIPTNRPRQRVDLPDVVYRTLADKFKRIVTDIKSFHATERPILVGTTSIEQSEHLASLLDKESLPYLILNAKSEEQEARIISMAGQKGTIMIATNMAGRGTDILLGEDVSDLGGLHIIGTERHESRRIDNQLRGRAGRQGDPGSSQFILSLEDELFSKMDKEEIEKWIKKAETNSTGEVIKPDPLKFVNKVQLSIEGIFYSAREHLLKVDNVSDQQRKVVYALRNRILDEPSVYPLIQDSTREYATHVVDTYCVEELPFEDWDLNGLRADLQKIFPEQTLTDSAFNDMEKDEIQEVVDGFLAERNSLMERLAAEENMERDHEVKGFILRSLDTLWLRHLETMNFIKEGMHLKSYSQEDPYRMFEKDAYEAFLDMHREWNQEITIQFAPVVQYSQTELTGGQ</sequence>
<keyword evidence="18" id="KW-1185">Reference proteome</keyword>
<gene>
    <name evidence="17" type="primary">secA2</name>
    <name evidence="12" type="synonym">secA</name>
    <name evidence="17" type="ORF">LCY76_19315</name>
</gene>
<keyword evidence="6 12" id="KW-0547">Nucleotide-binding</keyword>
<dbReference type="NCBIfam" id="TIGR04397">
    <property type="entry name" value="SecA2_Bac_anthr"/>
    <property type="match status" value="1"/>
</dbReference>
<dbReference type="RefSeq" id="WP_248253965.1">
    <property type="nucleotide sequence ID" value="NZ_JAIWJX010000002.1"/>
</dbReference>
<comment type="function">
    <text evidence="12">Part of the Sec protein translocase complex. Interacts with the SecYEG preprotein conducting channel. Has a central role in coupling the hydrolysis of ATP to the transfer of proteins into and across the cell membrane, serving as an ATP-driven molecular motor driving the stepwise translocation of polypeptide chains across the membrane.</text>
</comment>
<evidence type="ECO:0000256" key="3">
    <source>
        <dbReference type="ARBA" id="ARBA00022448"/>
    </source>
</evidence>
<dbReference type="Proteomes" id="UP001139011">
    <property type="component" value="Unassembled WGS sequence"/>
</dbReference>
<dbReference type="GO" id="GO:0065002">
    <property type="term" value="P:intracellular protein transmembrane transport"/>
    <property type="evidence" value="ECO:0007669"/>
    <property type="project" value="UniProtKB-UniRule"/>
</dbReference>
<dbReference type="AlphaFoldDB" id="A0A9X1XGP3"/>
<dbReference type="PROSITE" id="PS51192">
    <property type="entry name" value="HELICASE_ATP_BIND_1"/>
    <property type="match status" value="1"/>
</dbReference>
<evidence type="ECO:0000259" key="15">
    <source>
        <dbReference type="PROSITE" id="PS51194"/>
    </source>
</evidence>
<dbReference type="Pfam" id="PF07517">
    <property type="entry name" value="SecA_DEAD"/>
    <property type="match status" value="1"/>
</dbReference>
<keyword evidence="7 12" id="KW-0067">ATP-binding</keyword>
<evidence type="ECO:0000256" key="5">
    <source>
        <dbReference type="ARBA" id="ARBA00022490"/>
    </source>
</evidence>
<evidence type="ECO:0000256" key="13">
    <source>
        <dbReference type="RuleBase" id="RU003874"/>
    </source>
</evidence>
<evidence type="ECO:0000256" key="8">
    <source>
        <dbReference type="ARBA" id="ARBA00022927"/>
    </source>
</evidence>
<dbReference type="EC" id="7.4.2.8" evidence="12"/>
<dbReference type="InterPro" id="IPR000185">
    <property type="entry name" value="SecA"/>
</dbReference>
<dbReference type="GO" id="GO:0017038">
    <property type="term" value="P:protein import"/>
    <property type="evidence" value="ECO:0007669"/>
    <property type="project" value="InterPro"/>
</dbReference>
<keyword evidence="5 12" id="KW-0963">Cytoplasm</keyword>
<dbReference type="GO" id="GO:0005829">
    <property type="term" value="C:cytosol"/>
    <property type="evidence" value="ECO:0007669"/>
    <property type="project" value="TreeGrafter"/>
</dbReference>
<dbReference type="GO" id="GO:0005524">
    <property type="term" value="F:ATP binding"/>
    <property type="evidence" value="ECO:0007669"/>
    <property type="project" value="UniProtKB-UniRule"/>
</dbReference>
<dbReference type="PANTHER" id="PTHR30612:SF0">
    <property type="entry name" value="CHLOROPLAST PROTEIN-TRANSPORTING ATPASE"/>
    <property type="match status" value="1"/>
</dbReference>
<dbReference type="PRINTS" id="PR00906">
    <property type="entry name" value="SECA"/>
</dbReference>
<comment type="caution">
    <text evidence="17">The sequence shown here is derived from an EMBL/GenBank/DDBJ whole genome shotgun (WGS) entry which is preliminary data.</text>
</comment>
<dbReference type="SMART" id="SM00957">
    <property type="entry name" value="SecA_DEAD"/>
    <property type="match status" value="1"/>
</dbReference>
<dbReference type="PROSITE" id="PS51194">
    <property type="entry name" value="HELICASE_CTER"/>
    <property type="match status" value="1"/>
</dbReference>
<dbReference type="GO" id="GO:0005886">
    <property type="term" value="C:plasma membrane"/>
    <property type="evidence" value="ECO:0007669"/>
    <property type="project" value="UniProtKB-SubCell"/>
</dbReference>
<dbReference type="Gene3D" id="1.10.3060.10">
    <property type="entry name" value="Helical scaffold and wing domains of SecA"/>
    <property type="match status" value="1"/>
</dbReference>
<keyword evidence="11 12" id="KW-0472">Membrane</keyword>
<dbReference type="InterPro" id="IPR027417">
    <property type="entry name" value="P-loop_NTPase"/>
</dbReference>
<dbReference type="EMBL" id="JAIWJX010000002">
    <property type="protein sequence ID" value="MCK6258720.1"/>
    <property type="molecule type" value="Genomic_DNA"/>
</dbReference>
<keyword evidence="9 12" id="KW-1278">Translocase</keyword>
<dbReference type="GO" id="GO:0043952">
    <property type="term" value="P:protein transport by the Sec complex"/>
    <property type="evidence" value="ECO:0007669"/>
    <property type="project" value="TreeGrafter"/>
</dbReference>
<dbReference type="CDD" id="cd18803">
    <property type="entry name" value="SF2_C_secA"/>
    <property type="match status" value="1"/>
</dbReference>
<dbReference type="SUPFAM" id="SSF52540">
    <property type="entry name" value="P-loop containing nucleoside triphosphate hydrolases"/>
    <property type="match status" value="2"/>
</dbReference>
<feature type="domain" description="Helicase ATP-binding" evidence="14">
    <location>
        <begin position="88"/>
        <end position="252"/>
    </location>
</feature>
<dbReference type="SMART" id="SM00958">
    <property type="entry name" value="SecA_PP_bind"/>
    <property type="match status" value="1"/>
</dbReference>
<feature type="domain" description="Helicase C-terminal" evidence="15">
    <location>
        <begin position="415"/>
        <end position="570"/>
    </location>
</feature>
<feature type="binding site" evidence="12">
    <location>
        <position position="86"/>
    </location>
    <ligand>
        <name>ATP</name>
        <dbReference type="ChEBI" id="CHEBI:30616"/>
    </ligand>
</feature>
<dbReference type="FunFam" id="3.40.50.300:FF:000429">
    <property type="entry name" value="Preprotein translocase subunit SecA"/>
    <property type="match status" value="1"/>
</dbReference>
<dbReference type="PROSITE" id="PS01312">
    <property type="entry name" value="SECA"/>
    <property type="match status" value="1"/>
</dbReference>
<comment type="similarity">
    <text evidence="2 12 13">Belongs to the SecA family.</text>
</comment>
<keyword evidence="10 12" id="KW-0811">Translocation</keyword>
<evidence type="ECO:0000313" key="17">
    <source>
        <dbReference type="EMBL" id="MCK6258720.1"/>
    </source>
</evidence>
<dbReference type="InterPro" id="IPR036670">
    <property type="entry name" value="SecA_X-link_sf"/>
</dbReference>
<name>A0A9X1XGP3_9BACL</name>
<dbReference type="InterPro" id="IPR036266">
    <property type="entry name" value="SecA_Wing/Scaffold_sf"/>
</dbReference>
<dbReference type="Gene3D" id="3.40.50.300">
    <property type="entry name" value="P-loop containing nucleotide triphosphate hydrolases"/>
    <property type="match status" value="3"/>
</dbReference>
<dbReference type="PANTHER" id="PTHR30612">
    <property type="entry name" value="SECA INNER MEMBRANE COMPONENT OF SEC PROTEIN SECRETION SYSTEM"/>
    <property type="match status" value="1"/>
</dbReference>
<dbReference type="HAMAP" id="MF_01382">
    <property type="entry name" value="SecA"/>
    <property type="match status" value="1"/>
</dbReference>
<dbReference type="Pfam" id="PF21090">
    <property type="entry name" value="P-loop_SecA"/>
    <property type="match status" value="1"/>
</dbReference>
<dbReference type="Pfam" id="PF01043">
    <property type="entry name" value="SecA_PP_bind"/>
    <property type="match status" value="1"/>
</dbReference>
<evidence type="ECO:0000256" key="7">
    <source>
        <dbReference type="ARBA" id="ARBA00022840"/>
    </source>
</evidence>
<evidence type="ECO:0000256" key="10">
    <source>
        <dbReference type="ARBA" id="ARBA00023010"/>
    </source>
</evidence>
<dbReference type="Pfam" id="PF07516">
    <property type="entry name" value="SecA_SW"/>
    <property type="match status" value="1"/>
</dbReference>
<dbReference type="InterPro" id="IPR011115">
    <property type="entry name" value="SecA_DEAD"/>
</dbReference>
<dbReference type="InterPro" id="IPR030908">
    <property type="entry name" value="SecA2_Bac_anthr"/>
</dbReference>
<dbReference type="Gene3D" id="3.90.1440.10">
    <property type="entry name" value="SecA, preprotein cross-linking domain"/>
    <property type="match status" value="1"/>
</dbReference>
<dbReference type="InterPro" id="IPR020937">
    <property type="entry name" value="SecA_CS"/>
</dbReference>
<dbReference type="InterPro" id="IPR014018">
    <property type="entry name" value="SecA_motor_DEAD"/>
</dbReference>
<keyword evidence="4 12" id="KW-1003">Cell membrane</keyword>
<dbReference type="NCBIfam" id="TIGR00963">
    <property type="entry name" value="secA"/>
    <property type="match status" value="1"/>
</dbReference>
<evidence type="ECO:0000256" key="12">
    <source>
        <dbReference type="HAMAP-Rule" id="MF_01382"/>
    </source>
</evidence>
<organism evidence="17 18">
    <name type="scientific">Fictibacillus marinisediminis</name>
    <dbReference type="NCBI Taxonomy" id="2878389"/>
    <lineage>
        <taxon>Bacteria</taxon>
        <taxon>Bacillati</taxon>
        <taxon>Bacillota</taxon>
        <taxon>Bacilli</taxon>
        <taxon>Bacillales</taxon>
        <taxon>Fictibacillaceae</taxon>
        <taxon>Fictibacillus</taxon>
    </lineage>
</organism>
<accession>A0A9X1XGP3</accession>
<dbReference type="PROSITE" id="PS51196">
    <property type="entry name" value="SECA_MOTOR_DEAD"/>
    <property type="match status" value="1"/>
</dbReference>
<dbReference type="GO" id="GO:0008564">
    <property type="term" value="F:protein-exporting ATPase activity"/>
    <property type="evidence" value="ECO:0007669"/>
    <property type="project" value="UniProtKB-EC"/>
</dbReference>
<dbReference type="InterPro" id="IPR044722">
    <property type="entry name" value="SecA_SF2_C"/>
</dbReference>